<dbReference type="Gene3D" id="2.130.10.10">
    <property type="entry name" value="YVTN repeat-like/Quinoprotein amine dehydrogenase"/>
    <property type="match status" value="1"/>
</dbReference>
<evidence type="ECO:0000256" key="4">
    <source>
        <dbReference type="SAM" id="MobiDB-lite"/>
    </source>
</evidence>
<dbReference type="EMBL" id="LR899010">
    <property type="protein sequence ID" value="CAD7081432.1"/>
    <property type="molecule type" value="Genomic_DNA"/>
</dbReference>
<dbReference type="PANTHER" id="PTHR15052:SF2">
    <property type="entry name" value="GENERAL TRANSCRIPTION FACTOR 3C POLYPEPTIDE 2"/>
    <property type="match status" value="1"/>
</dbReference>
<evidence type="ECO:0000256" key="3">
    <source>
        <dbReference type="ARBA" id="ARBA00023242"/>
    </source>
</evidence>
<feature type="compositionally biased region" description="Basic residues" evidence="4">
    <location>
        <begin position="1374"/>
        <end position="1383"/>
    </location>
</feature>
<dbReference type="InterPro" id="IPR036322">
    <property type="entry name" value="WD40_repeat_dom_sf"/>
</dbReference>
<dbReference type="Proteomes" id="UP000594454">
    <property type="component" value="Chromosome 2"/>
</dbReference>
<feature type="region of interest" description="Disordered" evidence="4">
    <location>
        <begin position="1"/>
        <end position="31"/>
    </location>
</feature>
<evidence type="ECO:0000256" key="1">
    <source>
        <dbReference type="ARBA" id="ARBA00004123"/>
    </source>
</evidence>
<dbReference type="InterPro" id="IPR052416">
    <property type="entry name" value="GTF3C_component"/>
</dbReference>
<feature type="compositionally biased region" description="Polar residues" evidence="4">
    <location>
        <begin position="949"/>
        <end position="974"/>
    </location>
</feature>
<feature type="compositionally biased region" description="Polar residues" evidence="4">
    <location>
        <begin position="1353"/>
        <end position="1372"/>
    </location>
</feature>
<dbReference type="InterPro" id="IPR015943">
    <property type="entry name" value="WD40/YVTN_repeat-like_dom_sf"/>
</dbReference>
<dbReference type="InParanoid" id="A0A7R8UIZ9"/>
<keyword evidence="3" id="KW-0539">Nucleus</keyword>
<feature type="region of interest" description="Disordered" evidence="4">
    <location>
        <begin position="1188"/>
        <end position="1254"/>
    </location>
</feature>
<comment type="subcellular location">
    <subcellularLocation>
        <location evidence="1">Nucleus</location>
    </subcellularLocation>
</comment>
<feature type="compositionally biased region" description="Polar residues" evidence="4">
    <location>
        <begin position="1005"/>
        <end position="1029"/>
    </location>
</feature>
<feature type="compositionally biased region" description="Polar residues" evidence="4">
    <location>
        <begin position="71"/>
        <end position="99"/>
    </location>
</feature>
<feature type="region of interest" description="Disordered" evidence="4">
    <location>
        <begin position="1275"/>
        <end position="1416"/>
    </location>
</feature>
<feature type="compositionally biased region" description="Basic and acidic residues" evidence="4">
    <location>
        <begin position="271"/>
        <end position="283"/>
    </location>
</feature>
<feature type="compositionally biased region" description="Basic residues" evidence="4">
    <location>
        <begin position="1308"/>
        <end position="1318"/>
    </location>
</feature>
<sequence>MEEKKSEGVESGCVSQAEGAKTDAPSLGPVTLGEKKRIIRKVSVLDPSRLSKLGLDKIIIQAVSKLKEPVNSPQAINGQPLANSSPKPSANTAKSSTIKKLQIVKHGGSKPCKNANPKIEVDSKGTDEQKEVATSKLTSAEIKLLLRKRVQARGAARQESAQTVKTVSCGDSANNIKNNKVDCSVSDNKRPKIDTIHRRRKKSEQVQKEESVATDAFCGFTKEEISEGDDILKRLCDAIRKFESNNVKKIPSFVHLKTYLNKRKTGQAKDLLPRTRRDSEIQPKPENQAQTLPSPFEHTSFGNNSAVDTTGTVCAIPSIPVTLASVITVPPALRSLEDFPPPNAENELISANPVESNSVDSVSADLRSLEGVSSVNVDNGVIPEDPVEPNSVDSELRSEEDHNIQIEETEDIDIIQVKTVEENPVRVPTEQSKQVLLPSLPIKESLLQPTNLDFGKVRNTAIDAGSTLTVGSQTDELILSESSQQTEDAEPKPILSNLSTPKSTNKGIIILDQQIFKSGTPLPASLLGPDFVIDGSFPGNSFKKEKSPPKPSVSKDRTILVKLLSEDTQSEEIKIEIVDPLLVERPEKTMDPIRNICKSYMRKMLKSTGIKQIKINPSQANAKSTVLSNSEADGIASHSGVVDETETNQLLVPKQEVETAESENYTIIVDSNQYEEFINQTPDQGNENPPQIESNETVDHGNFSANDFQSNEPLDAVEYILNCTQNDMTNSMQFEGEEDFEDVNWDDDDIDESDDDNATPNTQVVNGVIGQEYNQQVLLPNSTNENLVYATDPNIVSMIEQAEITFAVDVKPSVETISFANVGDAQEAKNMLLQNSMVSPVPVPVIKTEKDLQSEPPICIQPTSLNQTPVVVDHSIGTDQATGEEKNLNGPPKKRKRTILHYTNVVKAPVDEITERIKQRMIDKGRKLNDTKESAPLEENEKANKNDSVESTLSKTGENEQITEPESIPSLPTDSNKESKQVRPVPGRRSKVIPIMRGRPRALKSTASANTSETQTSTVPTSNNSQQKVENIDLIPKNGSGSAGTDSITTEPADTISSTGTEKSCEEVAENIDNINQDAVVNTITTDSCIDTTGDNSSSNQLVQYQSEHQTVVNNDTHAEILEAAQIKVEKGSAGKFPMPVTSEVFQAGDLVEVYTESETANETDVALNVNSETIPEIDNEGAVANELERKSSRVRKPKNNGDFVITDSKNTRKGTKKLSSTDEAAPINTTTGVRESDMHPGNSTDSIILKPLKSRRKNTIPEIDKLVRKRQKLDAEQVVGEPNQTESVTTTDERVETSPQSTPPIRRVGRPPKIKRNINKDRGLQRGIEQYFSSTPTLKPTEDGEQYAEITTPETSQNLSQPLQNHRTPSKPTVKRRGRPPKNRPVESTSISVLDDSAASINSEQDDGRKKKTGANDYTIDPRIILAKSRNDLTCEISVEDEMFGAHKIKKEPQVDRRGMVQCGACKELMAEGRFVKHLPEHYGVGWREGLDPPINMSSYREVLNAMIQYMYRHKVTSFECKFCQGVKKSAAGFLAHLFTCLLSKEQLAKMMEPCKFCEKAFIPHALWTHLKICKENPDNRKELFGEEEEHFAAEPKRRSAIKATSSFKAMIDSGKLTVDDFVKPYQPLRAGGLIIRWRSELKKHGIAKCPEKTCSYESETLDELKAHFRNCEKLHRGGFSCVRCNFYSMNEADVRSHASLKHEKELKGEVTAEREKKAKGEENDFSASNCESDSEDESSESEVEKRPPGIPNITKVRDFLKTTKSIYDEIHADEALFPNLLPSEMTFSRRPFGHFLPIVNSSIKYNFIFDKKIQINKSVGSSKLPEEWFELEQFETMMLKGETMTFIGGPITNCAWAPKPKQNMDKSIEYLAVSFKRSYTAHTKLLKPVEEDALILIYKIETALNDKSGEIKTELQYGVQCIGPINHFVFLPSGGYVPELNRLGLLAVSSAKSDIHIYSLPLEAIDTDCDNTVNKKSCNILDLKPSLILRVDLSKNLKEDESCVTQCTRLVWSEVKNHNIIVGGYANGFVGLWDIREEDNLTKFCNDGVQCFVPISFFNTIGHAVTGLAMHYMSGDPRWLVVTNRIRDYRIYDLEDMSNPIQVVQDGFQKSTLSSAVWPIYTENPVMSLDDDYIEDATYVFTRSLHNVTFRTKHEMHSSSGYTSLEFSPYYNAFIGGCENGDIIIQRYKSISTENIWNNAYPRKFIFFSDIIRLDGKAIPSTNPKKVKGPLDQETIKCLDSFDDKCKDEYGLMFGGPMACARQNKSEAQAAERSPPFALRPLTRVSCLALCPNAANACIVAVGYYNGLIRLKYLNFNGYC</sequence>
<name>A0A7R8UIZ9_HERIL</name>
<gene>
    <name evidence="5" type="ORF">HERILL_LOCUS4538</name>
</gene>
<feature type="compositionally biased region" description="Acidic residues" evidence="4">
    <location>
        <begin position="1734"/>
        <end position="1743"/>
    </location>
</feature>
<dbReference type="OrthoDB" id="4703at2759"/>
<feature type="region of interest" description="Disordered" evidence="4">
    <location>
        <begin position="924"/>
        <end position="1060"/>
    </location>
</feature>
<dbReference type="GO" id="GO:0005634">
    <property type="term" value="C:nucleus"/>
    <property type="evidence" value="ECO:0007669"/>
    <property type="project" value="UniProtKB-SubCell"/>
</dbReference>
<feature type="region of interest" description="Disordered" evidence="4">
    <location>
        <begin position="265"/>
        <end position="304"/>
    </location>
</feature>
<evidence type="ECO:0000313" key="6">
    <source>
        <dbReference type="Proteomes" id="UP000594454"/>
    </source>
</evidence>
<feature type="region of interest" description="Disordered" evidence="4">
    <location>
        <begin position="67"/>
        <end position="127"/>
    </location>
</feature>
<feature type="compositionally biased region" description="Basic and acidic residues" evidence="4">
    <location>
        <begin position="924"/>
        <end position="948"/>
    </location>
</feature>
<feature type="compositionally biased region" description="Basic and acidic residues" evidence="4">
    <location>
        <begin position="1700"/>
        <end position="1724"/>
    </location>
</feature>
<accession>A0A7R8UIZ9</accession>
<feature type="compositionally biased region" description="Polar residues" evidence="4">
    <location>
        <begin position="1218"/>
        <end position="1234"/>
    </location>
</feature>
<feature type="compositionally biased region" description="Polar residues" evidence="4">
    <location>
        <begin position="1039"/>
        <end position="1060"/>
    </location>
</feature>
<feature type="compositionally biased region" description="Polar residues" evidence="4">
    <location>
        <begin position="679"/>
        <end position="695"/>
    </location>
</feature>
<feature type="region of interest" description="Disordered" evidence="4">
    <location>
        <begin position="679"/>
        <end position="704"/>
    </location>
</feature>
<reference evidence="5 6" key="1">
    <citation type="submission" date="2020-11" db="EMBL/GenBank/DDBJ databases">
        <authorList>
            <person name="Wallbank WR R."/>
            <person name="Pardo Diaz C."/>
            <person name="Kozak K."/>
            <person name="Martin S."/>
            <person name="Jiggins C."/>
            <person name="Moest M."/>
            <person name="Warren A I."/>
            <person name="Generalovic N T."/>
            <person name="Byers J.R.P. K."/>
            <person name="Montejo-Kovacevich G."/>
            <person name="Yen C E."/>
        </authorList>
    </citation>
    <scope>NUCLEOTIDE SEQUENCE [LARGE SCALE GENOMIC DNA]</scope>
</reference>
<organism evidence="5 6">
    <name type="scientific">Hermetia illucens</name>
    <name type="common">Black soldier fly</name>
    <dbReference type="NCBI Taxonomy" id="343691"/>
    <lineage>
        <taxon>Eukaryota</taxon>
        <taxon>Metazoa</taxon>
        <taxon>Ecdysozoa</taxon>
        <taxon>Arthropoda</taxon>
        <taxon>Hexapoda</taxon>
        <taxon>Insecta</taxon>
        <taxon>Pterygota</taxon>
        <taxon>Neoptera</taxon>
        <taxon>Endopterygota</taxon>
        <taxon>Diptera</taxon>
        <taxon>Brachycera</taxon>
        <taxon>Stratiomyomorpha</taxon>
        <taxon>Stratiomyidae</taxon>
        <taxon>Hermetiinae</taxon>
        <taxon>Hermetia</taxon>
    </lineage>
</organism>
<feature type="region of interest" description="Disordered" evidence="4">
    <location>
        <begin position="1700"/>
        <end position="1752"/>
    </location>
</feature>
<keyword evidence="2" id="KW-0804">Transcription</keyword>
<dbReference type="SUPFAM" id="SSF50978">
    <property type="entry name" value="WD40 repeat-like"/>
    <property type="match status" value="1"/>
</dbReference>
<dbReference type="OMA" id="HENESQK"/>
<feature type="region of interest" description="Disordered" evidence="4">
    <location>
        <begin position="877"/>
        <end position="896"/>
    </location>
</feature>
<feature type="region of interest" description="Disordered" evidence="4">
    <location>
        <begin position="377"/>
        <end position="398"/>
    </location>
</feature>
<evidence type="ECO:0000256" key="2">
    <source>
        <dbReference type="ARBA" id="ARBA00023163"/>
    </source>
</evidence>
<protein>
    <submittedName>
        <fullName evidence="5">Uncharacterized protein</fullName>
    </submittedName>
</protein>
<dbReference type="PANTHER" id="PTHR15052">
    <property type="entry name" value="RNA POLYMERASE III TRANSCRIPTION INITIATION FACTOR COMPLEX SUBUNIT"/>
    <property type="match status" value="1"/>
</dbReference>
<dbReference type="GO" id="GO:0000127">
    <property type="term" value="C:transcription factor TFIIIC complex"/>
    <property type="evidence" value="ECO:0007669"/>
    <property type="project" value="TreeGrafter"/>
</dbReference>
<keyword evidence="6" id="KW-1185">Reference proteome</keyword>
<dbReference type="GO" id="GO:0006383">
    <property type="term" value="P:transcription by RNA polymerase III"/>
    <property type="evidence" value="ECO:0007669"/>
    <property type="project" value="TreeGrafter"/>
</dbReference>
<evidence type="ECO:0000313" key="5">
    <source>
        <dbReference type="EMBL" id="CAD7081432.1"/>
    </source>
</evidence>
<proteinExistence type="predicted"/>